<dbReference type="Pfam" id="PF10593">
    <property type="entry name" value="Z1"/>
    <property type="match status" value="1"/>
</dbReference>
<dbReference type="EMBL" id="FOSR01000007">
    <property type="protein sequence ID" value="SFK83887.1"/>
    <property type="molecule type" value="Genomic_DNA"/>
</dbReference>
<dbReference type="RefSeq" id="WP_175481548.1">
    <property type="nucleotide sequence ID" value="NZ_FOSR01000007.1"/>
</dbReference>
<protein>
    <submittedName>
        <fullName evidence="2">Z1 domain-containing protein</fullName>
    </submittedName>
</protein>
<accession>A0A1I4CUI4</accession>
<dbReference type="AlphaFoldDB" id="A0A1I4CUI4"/>
<feature type="domain" description="Putative endonuclease Z1" evidence="1">
    <location>
        <begin position="390"/>
        <end position="616"/>
    </location>
</feature>
<keyword evidence="3" id="KW-1185">Reference proteome</keyword>
<evidence type="ECO:0000313" key="3">
    <source>
        <dbReference type="Proteomes" id="UP000198725"/>
    </source>
</evidence>
<name>A0A1I4CUI4_9GAMM</name>
<evidence type="ECO:0000313" key="2">
    <source>
        <dbReference type="EMBL" id="SFK83887.1"/>
    </source>
</evidence>
<proteinExistence type="predicted"/>
<dbReference type="InterPro" id="IPR018310">
    <property type="entry name" value="Put_endonuclease_Z1-dom"/>
</dbReference>
<evidence type="ECO:0000259" key="1">
    <source>
        <dbReference type="Pfam" id="PF10593"/>
    </source>
</evidence>
<dbReference type="Proteomes" id="UP000198725">
    <property type="component" value="Unassembled WGS sequence"/>
</dbReference>
<organism evidence="2 3">
    <name type="scientific">Rhodanobacter glycinis</name>
    <dbReference type="NCBI Taxonomy" id="582702"/>
    <lineage>
        <taxon>Bacteria</taxon>
        <taxon>Pseudomonadati</taxon>
        <taxon>Pseudomonadota</taxon>
        <taxon>Gammaproteobacteria</taxon>
        <taxon>Lysobacterales</taxon>
        <taxon>Rhodanobacteraceae</taxon>
        <taxon>Rhodanobacter</taxon>
    </lineage>
</organism>
<reference evidence="3" key="1">
    <citation type="submission" date="2016-10" db="EMBL/GenBank/DDBJ databases">
        <authorList>
            <person name="Varghese N."/>
            <person name="Submissions S."/>
        </authorList>
    </citation>
    <scope>NUCLEOTIDE SEQUENCE [LARGE SCALE GENOMIC DNA]</scope>
    <source>
        <strain evidence="3">MO64</strain>
    </source>
</reference>
<sequence length="881" mass="98388">MTDPLTLDSALRIVRVLIANGLPRDDAVGNPAIPEQLRSQVRELLSREEMIVLRPASIITAESGRGDWLRRMDRSGWYYWPSLRDYLLNVKGWGAPAVRSLDESTDRILAEVSDPASERFDIRGLVLGYVQSGKTANFTALMAKAADVGFRLLVVLSGLDNGLRRQTQIRVNKELAGYADSRPGAVPLPPMGRQWHQFTTEDFDGDFRAGNANHSALQGTQPVLLVVKKNGPVLRRLHAWIDAAPEEVRRTLPLLVIDDEADQASVDTRGSYQTGTTSADDEDYEAPAVINGLIRQLLQKFQRCAYVAYTATPFANILIPHDTVDPSVGNDLYPKDFIVDLPKPSGYFGAEELFGRQDPETGELIGGIDAVRHIPDADLATLENGIVPPSLDRALLDFILAGAARAERGDGVHPATMLIHTSQRTDEHDRIWRQVDARFGELKDEWRYQREQGIRERMRERWQTEFVPVTRASFVGRERSFDQIEEHIGPFVEAVLVRQINSATGEMLDYEREPGLKAIAVGGNKLARGLTLEGLLISYFVRPSAMYDTLMQMGRWFGFRGGYEDLTRIWMPAELAGWFSDLANVEYSLREDIRRYEVEQVTPLQLGTRILEHPAMLVTNRLKSRFATTIIVEQSYSSQVVQTVKFPFRRPVDLAALLEENVLATRDMLGRLGTPTWLDSGPMWSNVSADEVLAYLATYQVDDEVRSLSLALLDSYIERQREQGELVRWTVAMMGRTSHDPRLGRLPWDIPGGIVNMISRSRLRGDPDSLGVITSPGDEAVGFTPEQLDQVTQLRQARGIGINPAAREIRDPSEGLLLIYPISRRSGQELVPGGARQSLFGDPNDPLARDVLGIALSFPRSMNAQSVRGTYAIGTAGWRPE</sequence>
<gene>
    <name evidence="2" type="ORF">SAMN05192579_107146</name>
</gene>